<dbReference type="GO" id="GO:0008270">
    <property type="term" value="F:zinc ion binding"/>
    <property type="evidence" value="ECO:0007669"/>
    <property type="project" value="InterPro"/>
</dbReference>
<dbReference type="PANTHER" id="PTHR11103">
    <property type="entry name" value="SLR1189 PROTEIN"/>
    <property type="match status" value="1"/>
</dbReference>
<dbReference type="AlphaFoldDB" id="F8E5A8"/>
<keyword evidence="3 4" id="KW-0479">Metal-binding</keyword>
<accession>F8E5A8</accession>
<dbReference type="GO" id="GO:0009086">
    <property type="term" value="P:methionine biosynthetic process"/>
    <property type="evidence" value="ECO:0007669"/>
    <property type="project" value="InterPro"/>
</dbReference>
<dbReference type="eggNOG" id="COG0646">
    <property type="taxonomic scope" value="Bacteria"/>
</dbReference>
<evidence type="ECO:0000256" key="1">
    <source>
        <dbReference type="ARBA" id="ARBA00022603"/>
    </source>
</evidence>
<dbReference type="STRING" id="717231.Flexsi_0945"/>
<dbReference type="EC" id="2.1.1.5" evidence="6"/>
<dbReference type="Proteomes" id="UP000006621">
    <property type="component" value="Chromosome"/>
</dbReference>
<reference evidence="6 7" key="1">
    <citation type="journal article" date="2011" name="Stand. Genomic Sci.">
        <title>Genome sequence of the moderately thermophilic halophile Flexistipes sinusarabici strain (MAS10).</title>
        <authorList>
            <person name="Lapidus A."/>
            <person name="Chertkov O."/>
            <person name="Nolan M."/>
            <person name="Lucas S."/>
            <person name="Hammon N."/>
            <person name="Deshpande S."/>
            <person name="Cheng J.F."/>
            <person name="Tapia R."/>
            <person name="Han C."/>
            <person name="Goodwin L."/>
            <person name="Pitluck S."/>
            <person name="Liolios K."/>
            <person name="Pagani I."/>
            <person name="Ivanova N."/>
            <person name="Huntemann M."/>
            <person name="Mavromatis K."/>
            <person name="Mikhailova N."/>
            <person name="Pati A."/>
            <person name="Chen A."/>
            <person name="Palaniappan K."/>
            <person name="Land M."/>
            <person name="Hauser L."/>
            <person name="Brambilla E.M."/>
            <person name="Rohde M."/>
            <person name="Abt B."/>
            <person name="Spring S."/>
            <person name="Goker M."/>
            <person name="Bristow J."/>
            <person name="Eisen J.A."/>
            <person name="Markowitz V."/>
            <person name="Hugenholtz P."/>
            <person name="Kyrpides N.C."/>
            <person name="Klenk H.P."/>
            <person name="Woyke T."/>
        </authorList>
    </citation>
    <scope>NUCLEOTIDE SEQUENCE [LARGE SCALE GENOMIC DNA]</scope>
    <source>
        <strain evidence="7">DSM 4947 / MAS 10</strain>
    </source>
</reference>
<dbReference type="PROSITE" id="PS50970">
    <property type="entry name" value="HCY"/>
    <property type="match status" value="1"/>
</dbReference>
<protein>
    <submittedName>
        <fullName evidence="6">Betaine--homocysteine S-methyltransferase</fullName>
        <ecNumber evidence="6">2.1.1.5</ecNumber>
    </submittedName>
</protein>
<evidence type="ECO:0000259" key="5">
    <source>
        <dbReference type="PROSITE" id="PS50970"/>
    </source>
</evidence>
<dbReference type="InterPro" id="IPR017226">
    <property type="entry name" value="BHMT-like"/>
</dbReference>
<dbReference type="InterPro" id="IPR036589">
    <property type="entry name" value="HCY_dom_sf"/>
</dbReference>
<dbReference type="PIRSF" id="PIRSF037505">
    <property type="entry name" value="Betaine_HMT"/>
    <property type="match status" value="1"/>
</dbReference>
<dbReference type="Pfam" id="PF02574">
    <property type="entry name" value="S-methyl_trans"/>
    <property type="match status" value="1"/>
</dbReference>
<dbReference type="EMBL" id="CP002858">
    <property type="protein sequence ID" value="AEI14604.1"/>
    <property type="molecule type" value="Genomic_DNA"/>
</dbReference>
<feature type="binding site" evidence="3 4">
    <location>
        <position position="298"/>
    </location>
    <ligand>
        <name>Zn(2+)</name>
        <dbReference type="ChEBI" id="CHEBI:29105"/>
    </ligand>
</feature>
<keyword evidence="2 4" id="KW-0808">Transferase</keyword>
<evidence type="ECO:0000313" key="6">
    <source>
        <dbReference type="EMBL" id="AEI14604.1"/>
    </source>
</evidence>
<dbReference type="Gene3D" id="3.20.20.330">
    <property type="entry name" value="Homocysteine-binding-like domain"/>
    <property type="match status" value="1"/>
</dbReference>
<dbReference type="PANTHER" id="PTHR11103:SF18">
    <property type="entry name" value="SLR1189 PROTEIN"/>
    <property type="match status" value="1"/>
</dbReference>
<feature type="domain" description="Hcy-binding" evidence="5">
    <location>
        <begin position="2"/>
        <end position="312"/>
    </location>
</feature>
<evidence type="ECO:0000256" key="4">
    <source>
        <dbReference type="PROSITE-ProRule" id="PRU00333"/>
    </source>
</evidence>
<dbReference type="HOGENOM" id="CLU_047457_1_0_0"/>
<dbReference type="SUPFAM" id="SSF82282">
    <property type="entry name" value="Homocysteine S-methyltransferase"/>
    <property type="match status" value="1"/>
</dbReference>
<keyword evidence="3 4" id="KW-0862">Zinc</keyword>
<proteinExistence type="predicted"/>
<evidence type="ECO:0000256" key="2">
    <source>
        <dbReference type="ARBA" id="ARBA00022679"/>
    </source>
</evidence>
<gene>
    <name evidence="6" type="ordered locus">Flexsi_0945</name>
</gene>
<dbReference type="OrthoDB" id="9803687at2"/>
<reference evidence="7" key="2">
    <citation type="submission" date="2011-06" db="EMBL/GenBank/DDBJ databases">
        <title>The complete genome of Flexistipes sinusarabici DSM 4947.</title>
        <authorList>
            <person name="Lucas S."/>
            <person name="Han J."/>
            <person name="Lapidus A."/>
            <person name="Bruce D."/>
            <person name="Goodwin L."/>
            <person name="Pitluck S."/>
            <person name="Peters L."/>
            <person name="Kyrpides N."/>
            <person name="Mavromatis K."/>
            <person name="Ivanova N."/>
            <person name="Mikhailova N."/>
            <person name="Chertkov O."/>
            <person name="Detter J.C."/>
            <person name="Tapia R."/>
            <person name="Han C."/>
            <person name="Land M."/>
            <person name="Hauser L."/>
            <person name="Markowitz V."/>
            <person name="Cheng J.-F."/>
            <person name="Hugenholtz P."/>
            <person name="Woyke T."/>
            <person name="Wu D."/>
            <person name="Spring S."/>
            <person name="Schroeder M."/>
            <person name="Brambilla E."/>
            <person name="Klenk H.-P."/>
            <person name="Eisen J.A."/>
        </authorList>
    </citation>
    <scope>NUCLEOTIDE SEQUENCE [LARGE SCALE GENOMIC DNA]</scope>
    <source>
        <strain evidence="7">DSM 4947 / MAS 10</strain>
    </source>
</reference>
<organism evidence="6 7">
    <name type="scientific">Flexistipes sinusarabici (strain ATCC 49648 / DSM 4947 / MAS 10)</name>
    <dbReference type="NCBI Taxonomy" id="717231"/>
    <lineage>
        <taxon>Bacteria</taxon>
        <taxon>Pseudomonadati</taxon>
        <taxon>Deferribacterota</taxon>
        <taxon>Deferribacteres</taxon>
        <taxon>Deferribacterales</taxon>
        <taxon>Flexistipitaceae</taxon>
        <taxon>Flexistipes</taxon>
    </lineage>
</organism>
<dbReference type="KEGG" id="fsi:Flexsi_0945"/>
<evidence type="ECO:0000256" key="3">
    <source>
        <dbReference type="PIRSR" id="PIRSR037505-2"/>
    </source>
</evidence>
<feature type="binding site" evidence="3 4">
    <location>
        <position position="209"/>
    </location>
    <ligand>
        <name>Zn(2+)</name>
        <dbReference type="ChEBI" id="CHEBI:29105"/>
    </ligand>
</feature>
<evidence type="ECO:0000313" key="7">
    <source>
        <dbReference type="Proteomes" id="UP000006621"/>
    </source>
</evidence>
<comment type="cofactor">
    <cofactor evidence="3">
        <name>Zn(2+)</name>
        <dbReference type="ChEBI" id="CHEBI:29105"/>
    </cofactor>
    <text evidence="3">Binds 1 zinc ion per subunit.</text>
</comment>
<keyword evidence="1 4" id="KW-0489">Methyltransferase</keyword>
<dbReference type="GO" id="GO:0032259">
    <property type="term" value="P:methylation"/>
    <property type="evidence" value="ECO:0007669"/>
    <property type="project" value="UniProtKB-KW"/>
</dbReference>
<sequence length="348" mass="39222">MKKPLLQRLDEGPVICGEGYLFELERRGYLQAGSFVPEVALNNPEVLEEVHRDFVKAGSDIVQAFTYNGHREKMRIIGKEEKLESLNRSAIRVAKKVASDFNDEPLVAGNVSNTNIFNPSDHSSKEKVRLMFSEMIGWCKEEDVDMIIGETFYYLEEALLALEVMKQHNFTSVITLGIMAENILEDGYTPTEACKILKDSGADVVGLNCFRGPETMLDIALDIRRNVSGHIAVLPVTYRTTAEEPTFFNITDKKRTACPQHGRCFPDALEPLYCNRYEIAEFAKKAYENDIRYLGLCCGCNPAFLRAMAEAVGRNTINSEYSPDITKHFLYGKDPTLKKHIQDLGNKA</sequence>
<keyword evidence="7" id="KW-1185">Reference proteome</keyword>
<dbReference type="GO" id="GO:0047150">
    <property type="term" value="F:betaine-homocysteine S-methyltransferase activity"/>
    <property type="evidence" value="ECO:0007669"/>
    <property type="project" value="UniProtKB-EC"/>
</dbReference>
<dbReference type="InterPro" id="IPR003726">
    <property type="entry name" value="HCY_dom"/>
</dbReference>
<name>F8E5A8_FLESM</name>
<dbReference type="RefSeq" id="WP_013886094.1">
    <property type="nucleotide sequence ID" value="NC_015672.1"/>
</dbReference>
<feature type="binding site" evidence="3 4">
    <location>
        <position position="297"/>
    </location>
    <ligand>
        <name>Zn(2+)</name>
        <dbReference type="ChEBI" id="CHEBI:29105"/>
    </ligand>
</feature>